<comment type="catalytic activity">
    <reaction evidence="9">
        <text>4-amino-4-deoxychorismate = 4-aminobenzoate + pyruvate + H(+)</text>
        <dbReference type="Rhea" id="RHEA:16201"/>
        <dbReference type="ChEBI" id="CHEBI:15361"/>
        <dbReference type="ChEBI" id="CHEBI:15378"/>
        <dbReference type="ChEBI" id="CHEBI:17836"/>
        <dbReference type="ChEBI" id="CHEBI:58406"/>
        <dbReference type="EC" id="4.1.3.38"/>
    </reaction>
</comment>
<dbReference type="PANTHER" id="PTHR42743:SF2">
    <property type="entry name" value="AMINODEOXYCHORISMATE LYASE"/>
    <property type="match status" value="1"/>
</dbReference>
<comment type="subunit">
    <text evidence="3">Homodimer.</text>
</comment>
<comment type="cofactor">
    <cofactor evidence="1">
        <name>pyridoxal 5'-phosphate</name>
        <dbReference type="ChEBI" id="CHEBI:597326"/>
    </cofactor>
</comment>
<proteinExistence type="inferred from homology"/>
<dbReference type="PANTHER" id="PTHR42743">
    <property type="entry name" value="AMINO-ACID AMINOTRANSFERASE"/>
    <property type="match status" value="1"/>
</dbReference>
<name>A0A0P7ZM10_9GAMM</name>
<dbReference type="NCBIfam" id="TIGR03461">
    <property type="entry name" value="pabC_Proteo"/>
    <property type="match status" value="1"/>
</dbReference>
<sequence>MFQLVWSDDDGVPAGDRGLAYGDGLFETLLVTGDRPYLLGYHLDRISRDAGRLAIPVARSELEQVCVQAVARYTGIYGSANWVLKLMLTRGSGGRGYRPDPVAQPNLIISHSAAPAMTDPGGVLVDFSRIPLTVNPLFAGIKSLNRLEQVMAARELRGEIFEVLMSNRDGHVLEGTRTNVFVRSGDAWITPPSSTLAVAGVMRRYVLDCLHSAGHQVREAALQLEDLVGDRCQGVWLTNSVLGVVPVRNLAGHDLPVDQRLATIVGSPAILD</sequence>
<evidence type="ECO:0000313" key="11">
    <source>
        <dbReference type="EMBL" id="KPQ30261.1"/>
    </source>
</evidence>
<dbReference type="InterPro" id="IPR043131">
    <property type="entry name" value="BCAT-like_N"/>
</dbReference>
<keyword evidence="6 11" id="KW-0456">Lyase</keyword>
<dbReference type="EMBL" id="LJZQ01000002">
    <property type="protein sequence ID" value="KPQ30261.1"/>
    <property type="molecule type" value="Genomic_DNA"/>
</dbReference>
<evidence type="ECO:0000256" key="2">
    <source>
        <dbReference type="ARBA" id="ARBA00009320"/>
    </source>
</evidence>
<evidence type="ECO:0000256" key="10">
    <source>
        <dbReference type="NCBIfam" id="TIGR03461"/>
    </source>
</evidence>
<dbReference type="InterPro" id="IPR036038">
    <property type="entry name" value="Aminotransferase-like"/>
</dbReference>
<evidence type="ECO:0000256" key="9">
    <source>
        <dbReference type="ARBA" id="ARBA00049529"/>
    </source>
</evidence>
<evidence type="ECO:0000256" key="8">
    <source>
        <dbReference type="ARBA" id="ARBA00035676"/>
    </source>
</evidence>
<reference evidence="11 12" key="1">
    <citation type="submission" date="2015-09" db="EMBL/GenBank/DDBJ databases">
        <title>Identification and resolution of microdiversity through metagenomic sequencing of parallel consortia.</title>
        <authorList>
            <person name="Nelson W.C."/>
            <person name="Romine M.F."/>
            <person name="Lindemann S.R."/>
        </authorList>
    </citation>
    <scope>NUCLEOTIDE SEQUENCE [LARGE SCALE GENOMIC DNA]</scope>
    <source>
        <strain evidence="11">HL-55</strain>
    </source>
</reference>
<dbReference type="GO" id="GO:0046656">
    <property type="term" value="P:folic acid biosynthetic process"/>
    <property type="evidence" value="ECO:0007669"/>
    <property type="project" value="UniProtKB-KW"/>
</dbReference>
<dbReference type="OrthoDB" id="9805628at2"/>
<dbReference type="STRING" id="1305731.GCA_000934705_01565"/>
<dbReference type="AlphaFoldDB" id="A0A0P7ZM10"/>
<comment type="caution">
    <text evidence="11">The sequence shown here is derived from an EMBL/GenBank/DDBJ whole genome shotgun (WGS) entry which is preliminary data.</text>
</comment>
<evidence type="ECO:0000256" key="6">
    <source>
        <dbReference type="ARBA" id="ARBA00023239"/>
    </source>
</evidence>
<dbReference type="EC" id="4.1.3.38" evidence="8 10"/>
<dbReference type="InterPro" id="IPR043132">
    <property type="entry name" value="BCAT-like_C"/>
</dbReference>
<dbReference type="GO" id="GO:0008153">
    <property type="term" value="P:4-aminobenzoate biosynthetic process"/>
    <property type="evidence" value="ECO:0007669"/>
    <property type="project" value="UniProtKB-UniRule"/>
</dbReference>
<evidence type="ECO:0000313" key="12">
    <source>
        <dbReference type="Proteomes" id="UP000050416"/>
    </source>
</evidence>
<keyword evidence="5" id="KW-0289">Folate biosynthesis</keyword>
<organism evidence="11 12">
    <name type="scientific">Marinobacter excellens HL-55</name>
    <dbReference type="NCBI Taxonomy" id="1305731"/>
    <lineage>
        <taxon>Bacteria</taxon>
        <taxon>Pseudomonadati</taxon>
        <taxon>Pseudomonadota</taxon>
        <taxon>Gammaproteobacteria</taxon>
        <taxon>Pseudomonadales</taxon>
        <taxon>Marinobacteraceae</taxon>
        <taxon>Marinobacter</taxon>
    </lineage>
</organism>
<evidence type="ECO:0000256" key="5">
    <source>
        <dbReference type="ARBA" id="ARBA00022909"/>
    </source>
</evidence>
<evidence type="ECO:0000256" key="7">
    <source>
        <dbReference type="ARBA" id="ARBA00035633"/>
    </source>
</evidence>
<dbReference type="Gene3D" id="3.20.10.10">
    <property type="entry name" value="D-amino Acid Aminotransferase, subunit A, domain 2"/>
    <property type="match status" value="1"/>
</dbReference>
<keyword evidence="4" id="KW-0663">Pyridoxal phosphate</keyword>
<dbReference type="Pfam" id="PF01063">
    <property type="entry name" value="Aminotran_4"/>
    <property type="match status" value="1"/>
</dbReference>
<dbReference type="Gene3D" id="3.30.470.10">
    <property type="match status" value="1"/>
</dbReference>
<evidence type="ECO:0000256" key="4">
    <source>
        <dbReference type="ARBA" id="ARBA00022898"/>
    </source>
</evidence>
<dbReference type="GO" id="GO:0005829">
    <property type="term" value="C:cytosol"/>
    <property type="evidence" value="ECO:0007669"/>
    <property type="project" value="TreeGrafter"/>
</dbReference>
<comment type="pathway">
    <text evidence="7">Cofactor biosynthesis; tetrahydrofolate biosynthesis; 4-aminobenzoate from chorismate: step 2/2.</text>
</comment>
<dbReference type="InterPro" id="IPR001544">
    <property type="entry name" value="Aminotrans_IV"/>
</dbReference>
<dbReference type="PATRIC" id="fig|1305731.5.peg.3100"/>
<dbReference type="InterPro" id="IPR050571">
    <property type="entry name" value="Class-IV_PLP-Dep_Aminotrnsfr"/>
</dbReference>
<evidence type="ECO:0000256" key="3">
    <source>
        <dbReference type="ARBA" id="ARBA00011738"/>
    </source>
</evidence>
<dbReference type="GO" id="GO:0030170">
    <property type="term" value="F:pyridoxal phosphate binding"/>
    <property type="evidence" value="ECO:0007669"/>
    <property type="project" value="InterPro"/>
</dbReference>
<accession>A0A0P7ZM10</accession>
<comment type="similarity">
    <text evidence="2">Belongs to the class-IV pyridoxal-phosphate-dependent aminotransferase family.</text>
</comment>
<dbReference type="Proteomes" id="UP000050416">
    <property type="component" value="Unassembled WGS sequence"/>
</dbReference>
<dbReference type="SUPFAM" id="SSF56752">
    <property type="entry name" value="D-aminoacid aminotransferase-like PLP-dependent enzymes"/>
    <property type="match status" value="1"/>
</dbReference>
<evidence type="ECO:0000256" key="1">
    <source>
        <dbReference type="ARBA" id="ARBA00001933"/>
    </source>
</evidence>
<protein>
    <recommendedName>
        <fullName evidence="8 10">Aminodeoxychorismate lyase</fullName>
        <ecNumber evidence="8 10">4.1.3.38</ecNumber>
    </recommendedName>
</protein>
<dbReference type="GO" id="GO:0008696">
    <property type="term" value="F:4-amino-4-deoxychorismate lyase activity"/>
    <property type="evidence" value="ECO:0007669"/>
    <property type="project" value="UniProtKB-UniRule"/>
</dbReference>
<dbReference type="InterPro" id="IPR017824">
    <property type="entry name" value="Aminodeoxychorismate_lyase_IV"/>
</dbReference>
<gene>
    <name evidence="11" type="primary">pabC</name>
    <name evidence="11" type="ORF">HLUCCX14_01525</name>
</gene>